<feature type="domain" description="PPIase FKBP-type" evidence="7">
    <location>
        <begin position="145"/>
        <end position="233"/>
    </location>
</feature>
<dbReference type="EC" id="5.2.1.8" evidence="6"/>
<dbReference type="PANTHER" id="PTHR43811">
    <property type="entry name" value="FKBP-TYPE PEPTIDYL-PROLYL CIS-TRANS ISOMERASE FKPA"/>
    <property type="match status" value="1"/>
</dbReference>
<dbReference type="EMBL" id="JACOSL010000064">
    <property type="protein sequence ID" value="MBI1757535.1"/>
    <property type="molecule type" value="Genomic_DNA"/>
</dbReference>
<dbReference type="Pfam" id="PF00254">
    <property type="entry name" value="FKBP_C"/>
    <property type="match status" value="2"/>
</dbReference>
<name>A0A931LU63_FIMGI</name>
<evidence type="ECO:0000256" key="2">
    <source>
        <dbReference type="ARBA" id="ARBA00006577"/>
    </source>
</evidence>
<keyword evidence="3 5" id="KW-0697">Rotamase</keyword>
<gene>
    <name evidence="8" type="ORF">HYR64_10565</name>
</gene>
<evidence type="ECO:0000256" key="3">
    <source>
        <dbReference type="ARBA" id="ARBA00023110"/>
    </source>
</evidence>
<dbReference type="GO" id="GO:0003755">
    <property type="term" value="F:peptidyl-prolyl cis-trans isomerase activity"/>
    <property type="evidence" value="ECO:0007669"/>
    <property type="project" value="UniProtKB-UniRule"/>
</dbReference>
<comment type="caution">
    <text evidence="8">The sequence shown here is derived from an EMBL/GenBank/DDBJ whole genome shotgun (WGS) entry which is preliminary data.</text>
</comment>
<dbReference type="SUPFAM" id="SSF54534">
    <property type="entry name" value="FKBP-like"/>
    <property type="match status" value="2"/>
</dbReference>
<dbReference type="PANTHER" id="PTHR43811:SF19">
    <property type="entry name" value="39 KDA FK506-BINDING NUCLEAR PROTEIN"/>
    <property type="match status" value="1"/>
</dbReference>
<keyword evidence="4 5" id="KW-0413">Isomerase</keyword>
<dbReference type="AlphaFoldDB" id="A0A931LU63"/>
<feature type="domain" description="PPIase FKBP-type" evidence="7">
    <location>
        <begin position="35"/>
        <end position="121"/>
    </location>
</feature>
<reference evidence="8" key="1">
    <citation type="submission" date="2020-07" db="EMBL/GenBank/DDBJ databases">
        <title>Huge and variable diversity of episymbiotic CPR bacteria and DPANN archaea in groundwater ecosystems.</title>
        <authorList>
            <person name="He C.Y."/>
            <person name="Keren R."/>
            <person name="Whittaker M."/>
            <person name="Farag I.F."/>
            <person name="Doudna J."/>
            <person name="Cate J.H.D."/>
            <person name="Banfield J.F."/>
        </authorList>
    </citation>
    <scope>NUCLEOTIDE SEQUENCE</scope>
    <source>
        <strain evidence="8">NC_groundwater_17_Pr7_B-0.1um_64_12</strain>
    </source>
</reference>
<dbReference type="Proteomes" id="UP000727962">
    <property type="component" value="Unassembled WGS sequence"/>
</dbReference>
<evidence type="ECO:0000256" key="1">
    <source>
        <dbReference type="ARBA" id="ARBA00000971"/>
    </source>
</evidence>
<dbReference type="FunFam" id="3.10.50.40:FF:000006">
    <property type="entry name" value="Peptidyl-prolyl cis-trans isomerase"/>
    <property type="match status" value="2"/>
</dbReference>
<accession>A0A931LU63</accession>
<dbReference type="InterPro" id="IPR046357">
    <property type="entry name" value="PPIase_dom_sf"/>
</dbReference>
<proteinExistence type="inferred from homology"/>
<evidence type="ECO:0000256" key="6">
    <source>
        <dbReference type="RuleBase" id="RU003915"/>
    </source>
</evidence>
<evidence type="ECO:0000256" key="5">
    <source>
        <dbReference type="PROSITE-ProRule" id="PRU00277"/>
    </source>
</evidence>
<organism evidence="8 9">
    <name type="scientific">Fimbriimonas ginsengisoli</name>
    <dbReference type="NCBI Taxonomy" id="1005039"/>
    <lineage>
        <taxon>Bacteria</taxon>
        <taxon>Bacillati</taxon>
        <taxon>Armatimonadota</taxon>
        <taxon>Fimbriimonadia</taxon>
        <taxon>Fimbriimonadales</taxon>
        <taxon>Fimbriimonadaceae</taxon>
        <taxon>Fimbriimonas</taxon>
    </lineage>
</organism>
<comment type="similarity">
    <text evidence="2 6">Belongs to the FKBP-type PPIase family.</text>
</comment>
<comment type="catalytic activity">
    <reaction evidence="1 5 6">
        <text>[protein]-peptidylproline (omega=180) = [protein]-peptidylproline (omega=0)</text>
        <dbReference type="Rhea" id="RHEA:16237"/>
        <dbReference type="Rhea" id="RHEA-COMP:10747"/>
        <dbReference type="Rhea" id="RHEA-COMP:10748"/>
        <dbReference type="ChEBI" id="CHEBI:83833"/>
        <dbReference type="ChEBI" id="CHEBI:83834"/>
        <dbReference type="EC" id="5.2.1.8"/>
    </reaction>
</comment>
<dbReference type="Gene3D" id="3.10.50.40">
    <property type="match status" value="2"/>
</dbReference>
<evidence type="ECO:0000313" key="8">
    <source>
        <dbReference type="EMBL" id="MBI1757535.1"/>
    </source>
</evidence>
<evidence type="ECO:0000313" key="9">
    <source>
        <dbReference type="Proteomes" id="UP000727962"/>
    </source>
</evidence>
<dbReference type="PROSITE" id="PS50059">
    <property type="entry name" value="FKBP_PPIASE"/>
    <property type="match status" value="2"/>
</dbReference>
<dbReference type="InterPro" id="IPR001179">
    <property type="entry name" value="PPIase_FKBP_dom"/>
</dbReference>
<protein>
    <recommendedName>
        <fullName evidence="6">Peptidyl-prolyl cis-trans isomerase</fullName>
        <ecNumber evidence="6">5.2.1.8</ecNumber>
    </recommendedName>
</protein>
<evidence type="ECO:0000256" key="4">
    <source>
        <dbReference type="ARBA" id="ARBA00023235"/>
    </source>
</evidence>
<evidence type="ECO:0000259" key="7">
    <source>
        <dbReference type="PROSITE" id="PS50059"/>
    </source>
</evidence>
<sequence>MQLWALALAVSLFPAPDGVKSVDMVVGKGAEAKEGDRLTVDYTGNLLDGKVFDTSVKGAPFTFVLGAKKVIAGWDQGLGGMKVGGRRILSIPPELAYGDKALDDIPAGSTLVFDIRLLRVDPKEGKPMIEVEDIAAGQGPEAKDGDTVQIHYTGTFLNGNKFDSSRDRNEPFSFKLGAGHVIKGFDQGVSGMKAGAKRKVTIPPELGYGARGAGKVIPPDATLIFELELLKIG</sequence>